<feature type="region of interest" description="Disordered" evidence="1">
    <location>
        <begin position="137"/>
        <end position="181"/>
    </location>
</feature>
<evidence type="ECO:0000313" key="2">
    <source>
        <dbReference type="EMBL" id="KAJ8876562.1"/>
    </source>
</evidence>
<evidence type="ECO:0000313" key="3">
    <source>
        <dbReference type="Proteomes" id="UP001159363"/>
    </source>
</evidence>
<organism evidence="2 3">
    <name type="scientific">Dryococelus australis</name>
    <dbReference type="NCBI Taxonomy" id="614101"/>
    <lineage>
        <taxon>Eukaryota</taxon>
        <taxon>Metazoa</taxon>
        <taxon>Ecdysozoa</taxon>
        <taxon>Arthropoda</taxon>
        <taxon>Hexapoda</taxon>
        <taxon>Insecta</taxon>
        <taxon>Pterygota</taxon>
        <taxon>Neoptera</taxon>
        <taxon>Polyneoptera</taxon>
        <taxon>Phasmatodea</taxon>
        <taxon>Verophasmatodea</taxon>
        <taxon>Anareolatae</taxon>
        <taxon>Phasmatidae</taxon>
        <taxon>Eurycanthinae</taxon>
        <taxon>Dryococelus</taxon>
    </lineage>
</organism>
<proteinExistence type="predicted"/>
<name>A0ABQ9GX18_9NEOP</name>
<protein>
    <submittedName>
        <fullName evidence="2">Uncharacterized protein</fullName>
    </submittedName>
</protein>
<dbReference type="EMBL" id="JARBHB010000008">
    <property type="protein sequence ID" value="KAJ8876562.1"/>
    <property type="molecule type" value="Genomic_DNA"/>
</dbReference>
<reference evidence="2 3" key="1">
    <citation type="submission" date="2023-02" db="EMBL/GenBank/DDBJ databases">
        <title>LHISI_Scaffold_Assembly.</title>
        <authorList>
            <person name="Stuart O.P."/>
            <person name="Cleave R."/>
            <person name="Magrath M.J.L."/>
            <person name="Mikheyev A.S."/>
        </authorList>
    </citation>
    <scope>NUCLEOTIDE SEQUENCE [LARGE SCALE GENOMIC DNA]</scope>
    <source>
        <strain evidence="2">Daus_M_001</strain>
        <tissue evidence="2">Leg muscle</tissue>
    </source>
</reference>
<dbReference type="Proteomes" id="UP001159363">
    <property type="component" value="Chromosome 7"/>
</dbReference>
<gene>
    <name evidence="2" type="ORF">PR048_021007</name>
</gene>
<sequence>MGTHLPVAHSTSLILAVADFSLAGYFRRQSLLFSLVVSRLMPEHPTLINSQLGDPSHLIWKLRLLTRVPLFTEDAYESLASGVWSSGLRVTLPHDTTDVQKGLGRSVTDPEFRYADDMAGIHVLVGRAQRSLSRQFSRAGSLDAAPGDSVPASPAPGRGRSHLLRRQSQPPPESDGGSVSERLACSLPTKTNRAQSLPRSPDFRKWVVPDDAIGRQVFSRITHFTRPFILVPLTFTFITLVGSQDLAVSTCPHLSEDRGHSYSWLANFYTQDFSYFFYNMPEATSSRSAKATAYYKCESPGRLRLVGDQSTARTKSGANKKKRKIGLDIRPTVVGLQILRPEVGGASRERDDGNNRLGVLREGGEDFRGSSLFSQSHAVNQRELGAPLLSHKDGFLEYDLATKTGTSNSTVNRIGREKSWHASPLILPRSRLGTDRSLTEQQASGPAFYHFYDMWSSMDIVIVGKCTLVTLGITFPCICKRPSSSIALHITESAVTDVYGVADSTARSARACRPPWLGLPRFTTLCHARVVLVGLPALGPPMDEILLQAGVHPPAEVPVAAPPEMLPPLDEVPQQADVLLLCGNPLPAEIHPMAVVIIFAGFPLPAEVFPLIDVPPMADEIPLMAEVLPLAVVHRLMLLVDDSLHHWDSFQLQDEQEHYLFLSFLLWVGEELWYILTLGALALEEVRPVGDGRNLSSWAAYWYHGRDVDSRPNCLAVVSPLLIEPRGWLLSPIVPFLIKATDDELRIRMGPLTTCWEHRLYTADLKDHSYICSLPINIYASETQCASTSTSCPVVNSCFRDFLTYLLLFSVTRINFLLVNSSSSSFFSSSVSSLSGEVLQ</sequence>
<evidence type="ECO:0000256" key="1">
    <source>
        <dbReference type="SAM" id="MobiDB-lite"/>
    </source>
</evidence>
<accession>A0ABQ9GX18</accession>
<keyword evidence="3" id="KW-1185">Reference proteome</keyword>
<comment type="caution">
    <text evidence="2">The sequence shown here is derived from an EMBL/GenBank/DDBJ whole genome shotgun (WGS) entry which is preliminary data.</text>
</comment>